<proteinExistence type="predicted"/>
<feature type="transmembrane region" description="Helical" evidence="1">
    <location>
        <begin position="100"/>
        <end position="122"/>
    </location>
</feature>
<feature type="transmembrane region" description="Helical" evidence="1">
    <location>
        <begin position="171"/>
        <end position="192"/>
    </location>
</feature>
<evidence type="ECO:0008006" key="4">
    <source>
        <dbReference type="Google" id="ProtNLM"/>
    </source>
</evidence>
<feature type="transmembrane region" description="Helical" evidence="1">
    <location>
        <begin position="142"/>
        <end position="159"/>
    </location>
</feature>
<feature type="transmembrane region" description="Helical" evidence="1">
    <location>
        <begin position="204"/>
        <end position="222"/>
    </location>
</feature>
<dbReference type="EMBL" id="JACPNR010000006">
    <property type="protein sequence ID" value="MBI2678094.1"/>
    <property type="molecule type" value="Genomic_DNA"/>
</dbReference>
<evidence type="ECO:0000313" key="3">
    <source>
        <dbReference type="Proteomes" id="UP000779809"/>
    </source>
</evidence>
<gene>
    <name evidence="2" type="ORF">HYX28_04885</name>
</gene>
<feature type="transmembrane region" description="Helical" evidence="1">
    <location>
        <begin position="65"/>
        <end position="88"/>
    </location>
</feature>
<comment type="caution">
    <text evidence="2">The sequence shown here is derived from an EMBL/GenBank/DDBJ whole genome shotgun (WGS) entry which is preliminary data.</text>
</comment>
<accession>A0A932A7F2</accession>
<dbReference type="Proteomes" id="UP000779809">
    <property type="component" value="Unassembled WGS sequence"/>
</dbReference>
<keyword evidence="1" id="KW-1133">Transmembrane helix</keyword>
<reference evidence="2" key="1">
    <citation type="submission" date="2020-07" db="EMBL/GenBank/DDBJ databases">
        <title>Huge and variable diversity of episymbiotic CPR bacteria and DPANN archaea in groundwater ecosystems.</title>
        <authorList>
            <person name="He C.Y."/>
            <person name="Keren R."/>
            <person name="Whittaker M."/>
            <person name="Farag I.F."/>
            <person name="Doudna J."/>
            <person name="Cate J.H.D."/>
            <person name="Banfield J.F."/>
        </authorList>
    </citation>
    <scope>NUCLEOTIDE SEQUENCE</scope>
    <source>
        <strain evidence="2">NC_groundwater_580_Pr5_B-0.1um_64_19</strain>
    </source>
</reference>
<dbReference type="AlphaFoldDB" id="A0A932A7F2"/>
<evidence type="ECO:0000256" key="1">
    <source>
        <dbReference type="SAM" id="Phobius"/>
    </source>
</evidence>
<keyword evidence="1" id="KW-0472">Membrane</keyword>
<keyword evidence="1" id="KW-0812">Transmembrane</keyword>
<protein>
    <recommendedName>
        <fullName evidence="4">Transmembrane protein</fullName>
    </recommendedName>
</protein>
<feature type="transmembrane region" description="Helical" evidence="1">
    <location>
        <begin position="6"/>
        <end position="26"/>
    </location>
</feature>
<name>A0A932A7F2_9BACT</name>
<sequence>MPAATLSYILWPVGPALQIAICVYLWRKNLRARYPLFFSYLAFSVLSSVVLFSVSRVFGLNSEEYFYAYWSISAVRVGMGFAVIYELFRMALKPYHALRDLGAMLFLWAGMMMLLVGVLTAMNGTAPNEASRVIAGVLNLERSVRLVQCGMLLFLLLFGNKLGLTLRHRTFGIAMGVGIYAATDLLLVSMRAQFGPEWAPAYSLLRATVFIASCGLWLFYVVRPEPAPVMMPSMAQSRPILQRWNEALAEASAGYGSGAPRIDTPDPFTSTVEKTVERVLRRDIHH</sequence>
<organism evidence="2 3">
    <name type="scientific">Candidatus Korobacter versatilis</name>
    <dbReference type="NCBI Taxonomy" id="658062"/>
    <lineage>
        <taxon>Bacteria</taxon>
        <taxon>Pseudomonadati</taxon>
        <taxon>Acidobacteriota</taxon>
        <taxon>Terriglobia</taxon>
        <taxon>Terriglobales</taxon>
        <taxon>Candidatus Korobacteraceae</taxon>
        <taxon>Candidatus Korobacter</taxon>
    </lineage>
</organism>
<feature type="transmembrane region" description="Helical" evidence="1">
    <location>
        <begin position="38"/>
        <end position="59"/>
    </location>
</feature>
<evidence type="ECO:0000313" key="2">
    <source>
        <dbReference type="EMBL" id="MBI2678094.1"/>
    </source>
</evidence>